<dbReference type="AlphaFoldDB" id="A0A6L2MK81"/>
<reference evidence="1" key="1">
    <citation type="journal article" date="2019" name="Sci. Rep.">
        <title>Draft genome of Tanacetum cinerariifolium, the natural source of mosquito coil.</title>
        <authorList>
            <person name="Yamashiro T."/>
            <person name="Shiraishi A."/>
            <person name="Satake H."/>
            <person name="Nakayama K."/>
        </authorList>
    </citation>
    <scope>NUCLEOTIDE SEQUENCE</scope>
</reference>
<accession>A0A6L2MK81</accession>
<name>A0A6L2MK81_TANCI</name>
<evidence type="ECO:0000313" key="1">
    <source>
        <dbReference type="EMBL" id="GEU72854.1"/>
    </source>
</evidence>
<sequence length="72" mass="8618">MRRLNQVSMGKNKRWIISNLHSSFGDVEGDMRNKGVMSWRNYYLSYQLKETCLEEAKVSRCRFMPQLLSREN</sequence>
<organism evidence="1">
    <name type="scientific">Tanacetum cinerariifolium</name>
    <name type="common">Dalmatian daisy</name>
    <name type="synonym">Chrysanthemum cinerariifolium</name>
    <dbReference type="NCBI Taxonomy" id="118510"/>
    <lineage>
        <taxon>Eukaryota</taxon>
        <taxon>Viridiplantae</taxon>
        <taxon>Streptophyta</taxon>
        <taxon>Embryophyta</taxon>
        <taxon>Tracheophyta</taxon>
        <taxon>Spermatophyta</taxon>
        <taxon>Magnoliopsida</taxon>
        <taxon>eudicotyledons</taxon>
        <taxon>Gunneridae</taxon>
        <taxon>Pentapetalae</taxon>
        <taxon>asterids</taxon>
        <taxon>campanulids</taxon>
        <taxon>Asterales</taxon>
        <taxon>Asteraceae</taxon>
        <taxon>Asteroideae</taxon>
        <taxon>Anthemideae</taxon>
        <taxon>Anthemidinae</taxon>
        <taxon>Tanacetum</taxon>
    </lineage>
</organism>
<comment type="caution">
    <text evidence="1">The sequence shown here is derived from an EMBL/GenBank/DDBJ whole genome shotgun (WGS) entry which is preliminary data.</text>
</comment>
<gene>
    <name evidence="1" type="ORF">Tci_044832</name>
</gene>
<proteinExistence type="predicted"/>
<protein>
    <submittedName>
        <fullName evidence="1">Uncharacterized protein</fullName>
    </submittedName>
</protein>
<dbReference type="EMBL" id="BKCJ010006575">
    <property type="protein sequence ID" value="GEU72854.1"/>
    <property type="molecule type" value="Genomic_DNA"/>
</dbReference>